<organism evidence="14 15">
    <name type="scientific">Oryzicola mucosus</name>
    <dbReference type="NCBI Taxonomy" id="2767425"/>
    <lineage>
        <taxon>Bacteria</taxon>
        <taxon>Pseudomonadati</taxon>
        <taxon>Pseudomonadota</taxon>
        <taxon>Alphaproteobacteria</taxon>
        <taxon>Hyphomicrobiales</taxon>
        <taxon>Phyllobacteriaceae</taxon>
        <taxon>Oryzicola</taxon>
    </lineage>
</organism>
<dbReference type="Pfam" id="PF00072">
    <property type="entry name" value="Response_reg"/>
    <property type="match status" value="1"/>
</dbReference>
<dbReference type="GO" id="GO:0005829">
    <property type="term" value="C:cytosol"/>
    <property type="evidence" value="ECO:0007669"/>
    <property type="project" value="TreeGrafter"/>
</dbReference>
<dbReference type="CDD" id="cd00383">
    <property type="entry name" value="trans_reg_C"/>
    <property type="match status" value="1"/>
</dbReference>
<evidence type="ECO:0000256" key="8">
    <source>
        <dbReference type="ARBA" id="ARBA00023163"/>
    </source>
</evidence>
<name>A0A8J6PGJ7_9HYPH</name>
<feature type="domain" description="Response regulatory" evidence="12">
    <location>
        <begin position="1"/>
        <end position="101"/>
    </location>
</feature>
<comment type="subcellular location">
    <subcellularLocation>
        <location evidence="1">Cytoplasm</location>
    </subcellularLocation>
</comment>
<evidence type="ECO:0000256" key="4">
    <source>
        <dbReference type="ARBA" id="ARBA00023012"/>
    </source>
</evidence>
<evidence type="ECO:0000256" key="6">
    <source>
        <dbReference type="ARBA" id="ARBA00023125"/>
    </source>
</evidence>
<keyword evidence="3 10" id="KW-0597">Phosphoprotein</keyword>
<evidence type="ECO:0000259" key="12">
    <source>
        <dbReference type="PROSITE" id="PS50110"/>
    </source>
</evidence>
<dbReference type="GO" id="GO:0000156">
    <property type="term" value="F:phosphorelay response regulator activity"/>
    <property type="evidence" value="ECO:0007669"/>
    <property type="project" value="TreeGrafter"/>
</dbReference>
<dbReference type="InterPro" id="IPR016032">
    <property type="entry name" value="Sig_transdc_resp-reg_C-effctor"/>
</dbReference>
<evidence type="ECO:0000256" key="3">
    <source>
        <dbReference type="ARBA" id="ARBA00022553"/>
    </source>
</evidence>
<dbReference type="Pfam" id="PF00486">
    <property type="entry name" value="Trans_reg_C"/>
    <property type="match status" value="1"/>
</dbReference>
<dbReference type="AlphaFoldDB" id="A0A8J6PGJ7"/>
<keyword evidence="5" id="KW-0805">Transcription regulation</keyword>
<dbReference type="InterPro" id="IPR039420">
    <property type="entry name" value="WalR-like"/>
</dbReference>
<keyword evidence="2" id="KW-0963">Cytoplasm</keyword>
<dbReference type="SMART" id="SM00448">
    <property type="entry name" value="REC"/>
    <property type="match status" value="1"/>
</dbReference>
<evidence type="ECO:0000313" key="15">
    <source>
        <dbReference type="Proteomes" id="UP000643405"/>
    </source>
</evidence>
<evidence type="ECO:0000256" key="1">
    <source>
        <dbReference type="ARBA" id="ARBA00004496"/>
    </source>
</evidence>
<dbReference type="GO" id="GO:0006355">
    <property type="term" value="P:regulation of DNA-templated transcription"/>
    <property type="evidence" value="ECO:0007669"/>
    <property type="project" value="InterPro"/>
</dbReference>
<evidence type="ECO:0000256" key="11">
    <source>
        <dbReference type="PROSITE-ProRule" id="PRU01091"/>
    </source>
</evidence>
<dbReference type="GO" id="GO:0032993">
    <property type="term" value="C:protein-DNA complex"/>
    <property type="evidence" value="ECO:0007669"/>
    <property type="project" value="TreeGrafter"/>
</dbReference>
<dbReference type="PROSITE" id="PS51755">
    <property type="entry name" value="OMPR_PHOB"/>
    <property type="match status" value="1"/>
</dbReference>
<reference evidence="14" key="1">
    <citation type="submission" date="2020-09" db="EMBL/GenBank/DDBJ databases">
        <title>Genome seq and assembly of Tianweitania sp.</title>
        <authorList>
            <person name="Chhetri G."/>
        </authorList>
    </citation>
    <scope>NUCLEOTIDE SEQUENCE</scope>
    <source>
        <strain evidence="14">Rool2</strain>
    </source>
</reference>
<evidence type="ECO:0000313" key="14">
    <source>
        <dbReference type="EMBL" id="MBD0413583.1"/>
    </source>
</evidence>
<dbReference type="GO" id="GO:0000976">
    <property type="term" value="F:transcription cis-regulatory region binding"/>
    <property type="evidence" value="ECO:0007669"/>
    <property type="project" value="TreeGrafter"/>
</dbReference>
<keyword evidence="7" id="KW-0010">Activator</keyword>
<dbReference type="Gene3D" id="6.10.250.690">
    <property type="match status" value="1"/>
</dbReference>
<feature type="domain" description="OmpR/PhoB-type" evidence="13">
    <location>
        <begin position="129"/>
        <end position="229"/>
    </location>
</feature>
<proteinExistence type="predicted"/>
<dbReference type="InterPro" id="IPR011006">
    <property type="entry name" value="CheY-like_superfamily"/>
</dbReference>
<gene>
    <name evidence="14" type="ORF">ICI42_02840</name>
</gene>
<feature type="DNA-binding region" description="OmpR/PhoB-type" evidence="11">
    <location>
        <begin position="129"/>
        <end position="229"/>
    </location>
</feature>
<dbReference type="SUPFAM" id="SSF52172">
    <property type="entry name" value="CheY-like"/>
    <property type="match status" value="1"/>
</dbReference>
<dbReference type="InterPro" id="IPR001789">
    <property type="entry name" value="Sig_transdc_resp-reg_receiver"/>
</dbReference>
<protein>
    <recommendedName>
        <fullName evidence="9">Regulatory protein VirG</fullName>
    </recommendedName>
</protein>
<keyword evidence="6 11" id="KW-0238">DNA-binding</keyword>
<evidence type="ECO:0000256" key="10">
    <source>
        <dbReference type="PROSITE-ProRule" id="PRU00169"/>
    </source>
</evidence>
<accession>A0A8J6PGJ7</accession>
<dbReference type="Gene3D" id="1.10.10.10">
    <property type="entry name" value="Winged helix-like DNA-binding domain superfamily/Winged helix DNA-binding domain"/>
    <property type="match status" value="1"/>
</dbReference>
<sequence>MVTEYLNGQGYAVRSADGGRALDTLMAEEAPDLLILDVNMPGEDGFSLARRIRASSTVPIIMLTAADDVIDRIVGLELGADDYVTKPFDLRELKARIGAVLRRREIENPKIAETPPRQEPVPAQKLDRDTLVPFGKKLLDLEAHCLVADNGAHEALTAMEFKLLHAFAINPNRVMTRERLLDLAQNRDADPFDRSIDVRITRLRKKIESDPAKPQTIRTMRGVGYLFSPAQ</sequence>
<feature type="modified residue" description="4-aspartylphosphate" evidence="10">
    <location>
        <position position="37"/>
    </location>
</feature>
<evidence type="ECO:0000256" key="2">
    <source>
        <dbReference type="ARBA" id="ARBA00022490"/>
    </source>
</evidence>
<keyword evidence="15" id="KW-1185">Reference proteome</keyword>
<dbReference type="PANTHER" id="PTHR48111">
    <property type="entry name" value="REGULATOR OF RPOS"/>
    <property type="match status" value="1"/>
</dbReference>
<dbReference type="EMBL" id="JACVVX010000001">
    <property type="protein sequence ID" value="MBD0413583.1"/>
    <property type="molecule type" value="Genomic_DNA"/>
</dbReference>
<dbReference type="PROSITE" id="PS50110">
    <property type="entry name" value="RESPONSE_REGULATORY"/>
    <property type="match status" value="1"/>
</dbReference>
<keyword evidence="8" id="KW-0804">Transcription</keyword>
<dbReference type="SUPFAM" id="SSF46894">
    <property type="entry name" value="C-terminal effector domain of the bipartite response regulators"/>
    <property type="match status" value="1"/>
</dbReference>
<comment type="caution">
    <text evidence="14">The sequence shown here is derived from an EMBL/GenBank/DDBJ whole genome shotgun (WGS) entry which is preliminary data.</text>
</comment>
<evidence type="ECO:0000256" key="7">
    <source>
        <dbReference type="ARBA" id="ARBA00023159"/>
    </source>
</evidence>
<dbReference type="PANTHER" id="PTHR48111:SF4">
    <property type="entry name" value="DNA-BINDING DUAL TRANSCRIPTIONAL REGULATOR OMPR"/>
    <property type="match status" value="1"/>
</dbReference>
<evidence type="ECO:0000256" key="9">
    <source>
        <dbReference type="ARBA" id="ARBA00067337"/>
    </source>
</evidence>
<dbReference type="Gene3D" id="3.40.50.2300">
    <property type="match status" value="1"/>
</dbReference>
<evidence type="ECO:0000256" key="5">
    <source>
        <dbReference type="ARBA" id="ARBA00023015"/>
    </source>
</evidence>
<evidence type="ECO:0000259" key="13">
    <source>
        <dbReference type="PROSITE" id="PS51755"/>
    </source>
</evidence>
<dbReference type="SMART" id="SM00862">
    <property type="entry name" value="Trans_reg_C"/>
    <property type="match status" value="1"/>
</dbReference>
<dbReference type="FunFam" id="1.10.10.10:FF:000099">
    <property type="entry name" value="Two-component system response regulator TorR"/>
    <property type="match status" value="1"/>
</dbReference>
<dbReference type="InterPro" id="IPR001867">
    <property type="entry name" value="OmpR/PhoB-type_DNA-bd"/>
</dbReference>
<keyword evidence="4" id="KW-0902">Two-component regulatory system</keyword>
<dbReference type="Proteomes" id="UP000643405">
    <property type="component" value="Unassembled WGS sequence"/>
</dbReference>
<dbReference type="InterPro" id="IPR036388">
    <property type="entry name" value="WH-like_DNA-bd_sf"/>
</dbReference>